<feature type="region of interest" description="Disordered" evidence="1">
    <location>
        <begin position="29"/>
        <end position="51"/>
    </location>
</feature>
<reference evidence="2 3" key="1">
    <citation type="submission" date="2023-08" db="EMBL/GenBank/DDBJ databases">
        <title>Black Yeasts Isolated from many extreme environments.</title>
        <authorList>
            <person name="Coleine C."/>
            <person name="Stajich J.E."/>
            <person name="Selbmann L."/>
        </authorList>
    </citation>
    <scope>NUCLEOTIDE SEQUENCE [LARGE SCALE GENOMIC DNA]</scope>
    <source>
        <strain evidence="2 3">CCFEE 5935</strain>
    </source>
</reference>
<organism evidence="2 3">
    <name type="scientific">Saxophila tyrrhenica</name>
    <dbReference type="NCBI Taxonomy" id="1690608"/>
    <lineage>
        <taxon>Eukaryota</taxon>
        <taxon>Fungi</taxon>
        <taxon>Dikarya</taxon>
        <taxon>Ascomycota</taxon>
        <taxon>Pezizomycotina</taxon>
        <taxon>Dothideomycetes</taxon>
        <taxon>Dothideomycetidae</taxon>
        <taxon>Mycosphaerellales</taxon>
        <taxon>Extremaceae</taxon>
        <taxon>Saxophila</taxon>
    </lineage>
</organism>
<sequence>MDQHVETSRERCDRLTKKKLALTQLTTKLTTETSKTSEEARLDADGDADQADDNCLRQLTQLMAEHDSPPGSLMLPAEAIAPWNRVAAALERWIVKPVRGSADETALHLVLLRDHGPAKPSPSVVVG</sequence>
<keyword evidence="3" id="KW-1185">Reference proteome</keyword>
<proteinExistence type="predicted"/>
<evidence type="ECO:0000313" key="2">
    <source>
        <dbReference type="EMBL" id="KAK5166103.1"/>
    </source>
</evidence>
<name>A0AAV9P1B5_9PEZI</name>
<dbReference type="Proteomes" id="UP001337655">
    <property type="component" value="Unassembled WGS sequence"/>
</dbReference>
<dbReference type="RefSeq" id="XP_064656056.1">
    <property type="nucleotide sequence ID" value="XM_064805596.1"/>
</dbReference>
<gene>
    <name evidence="2" type="ORF">LTR77_008364</name>
</gene>
<dbReference type="EMBL" id="JAVRRT010000014">
    <property type="protein sequence ID" value="KAK5166103.1"/>
    <property type="molecule type" value="Genomic_DNA"/>
</dbReference>
<feature type="compositionally biased region" description="Basic and acidic residues" evidence="1">
    <location>
        <begin position="35"/>
        <end position="44"/>
    </location>
</feature>
<accession>A0AAV9P1B5</accession>
<dbReference type="AlphaFoldDB" id="A0AAV9P1B5"/>
<dbReference type="GeneID" id="89929697"/>
<comment type="caution">
    <text evidence="2">The sequence shown here is derived from an EMBL/GenBank/DDBJ whole genome shotgun (WGS) entry which is preliminary data.</text>
</comment>
<evidence type="ECO:0000256" key="1">
    <source>
        <dbReference type="SAM" id="MobiDB-lite"/>
    </source>
</evidence>
<protein>
    <submittedName>
        <fullName evidence="2">Uncharacterized protein</fullName>
    </submittedName>
</protein>
<evidence type="ECO:0000313" key="3">
    <source>
        <dbReference type="Proteomes" id="UP001337655"/>
    </source>
</evidence>